<dbReference type="Gene3D" id="1.10.10.2520">
    <property type="entry name" value="Cell wall hydrolase SleB, domain 1"/>
    <property type="match status" value="1"/>
</dbReference>
<dbReference type="eggNOG" id="COG3773">
    <property type="taxonomic scope" value="Bacteria"/>
</dbReference>
<dbReference type="GO" id="GO:0016787">
    <property type="term" value="F:hydrolase activity"/>
    <property type="evidence" value="ECO:0007669"/>
    <property type="project" value="InterPro"/>
</dbReference>
<dbReference type="Gene3D" id="6.20.240.60">
    <property type="match status" value="1"/>
</dbReference>
<evidence type="ECO:0000313" key="4">
    <source>
        <dbReference type="Proteomes" id="UP000006556"/>
    </source>
</evidence>
<protein>
    <submittedName>
        <fullName evidence="3">Cell wall hydrolyses involved in spore germination</fullName>
    </submittedName>
</protein>
<dbReference type="SMART" id="SM00257">
    <property type="entry name" value="LysM"/>
    <property type="match status" value="2"/>
</dbReference>
<sequence>MKSFKRLLMMLAALLIALVLYSQSAHAATVTVQPGDSVWKLGQAYGVPADVVLDANGGNALIFAGQELDVPDVYHVQPGDSLWLISRAYGTTVEAVQWLNRLNGTYIYVGQRLYIPAASPPQAGQRREPVTVNRGVSGRPNLDLMARVIQAEAGGEPYAGMVGVGAVILNRVRDSRFPNSIEGVIYQPYAFEVVSNGALWWQTPTGTSYRAAQDALSGYDPTYGALYFWNPYVAGWAGGHTVTTQIGSHVFAR</sequence>
<dbReference type="InterPro" id="IPR018392">
    <property type="entry name" value="LysM"/>
</dbReference>
<evidence type="ECO:0000259" key="2">
    <source>
        <dbReference type="PROSITE" id="PS51782"/>
    </source>
</evidence>
<dbReference type="Pfam" id="PF07486">
    <property type="entry name" value="Hydrolase_2"/>
    <property type="match status" value="1"/>
</dbReference>
<dbReference type="STRING" id="370438.PTH_2151"/>
<proteinExistence type="predicted"/>
<dbReference type="InterPro" id="IPR036779">
    <property type="entry name" value="LysM_dom_sf"/>
</dbReference>
<dbReference type="GO" id="GO:0008932">
    <property type="term" value="F:lytic endotransglycosylase activity"/>
    <property type="evidence" value="ECO:0007669"/>
    <property type="project" value="TreeGrafter"/>
</dbReference>
<keyword evidence="4" id="KW-1185">Reference proteome</keyword>
<dbReference type="eggNOG" id="COG1388">
    <property type="taxonomic scope" value="Bacteria"/>
</dbReference>
<feature type="domain" description="LysM" evidence="2">
    <location>
        <begin position="28"/>
        <end position="70"/>
    </location>
</feature>
<reference evidence="4" key="1">
    <citation type="journal article" date="2008" name="Genome Res.">
        <title>The genome of Pelotomaculum thermopropionicum reveals niche-associated evolution in anaerobic microbiota.</title>
        <authorList>
            <person name="Kosaka T."/>
            <person name="Kato S."/>
            <person name="Shimoyama T."/>
            <person name="Ishii S."/>
            <person name="Abe T."/>
            <person name="Watanabe K."/>
        </authorList>
    </citation>
    <scope>NUCLEOTIDE SEQUENCE [LARGE SCALE GENOMIC DNA]</scope>
    <source>
        <strain evidence="4">DSM 13744 / JCM 10971 / SI</strain>
    </source>
</reference>
<evidence type="ECO:0000313" key="3">
    <source>
        <dbReference type="EMBL" id="BAF60332.1"/>
    </source>
</evidence>
<name>A5D0A7_PELTS</name>
<dbReference type="SUPFAM" id="SSF54106">
    <property type="entry name" value="LysM domain"/>
    <property type="match status" value="2"/>
</dbReference>
<evidence type="ECO:0000256" key="1">
    <source>
        <dbReference type="SAM" id="SignalP"/>
    </source>
</evidence>
<dbReference type="PANTHER" id="PTHR33734">
    <property type="entry name" value="LYSM DOMAIN-CONTAINING GPI-ANCHORED PROTEIN 2"/>
    <property type="match status" value="1"/>
</dbReference>
<dbReference type="InterPro" id="IPR011105">
    <property type="entry name" value="Cell_wall_hydrolase_SleB"/>
</dbReference>
<dbReference type="Gene3D" id="3.10.350.10">
    <property type="entry name" value="LysM domain"/>
    <property type="match status" value="2"/>
</dbReference>
<dbReference type="InterPro" id="IPR042047">
    <property type="entry name" value="SleB_dom1"/>
</dbReference>
<keyword evidence="1" id="KW-0732">Signal</keyword>
<accession>A5D0A7</accession>
<dbReference type="HOGENOM" id="CLU_053345_1_0_9"/>
<gene>
    <name evidence="3" type="primary">SleB</name>
    <name evidence="3" type="ordered locus">PTH_2151</name>
</gene>
<dbReference type="AlphaFoldDB" id="A5D0A7"/>
<dbReference type="Pfam" id="PF01476">
    <property type="entry name" value="LysM"/>
    <property type="match status" value="2"/>
</dbReference>
<dbReference type="PROSITE" id="PS51782">
    <property type="entry name" value="LYSM"/>
    <property type="match status" value="2"/>
</dbReference>
<feature type="domain" description="LysM" evidence="2">
    <location>
        <begin position="72"/>
        <end position="115"/>
    </location>
</feature>
<dbReference type="KEGG" id="pth:PTH_2151"/>
<feature type="chain" id="PRO_5002680782" evidence="1">
    <location>
        <begin position="28"/>
        <end position="253"/>
    </location>
</feature>
<dbReference type="EMBL" id="AP009389">
    <property type="protein sequence ID" value="BAF60332.1"/>
    <property type="molecule type" value="Genomic_DNA"/>
</dbReference>
<dbReference type="CDD" id="cd00118">
    <property type="entry name" value="LysM"/>
    <property type="match status" value="2"/>
</dbReference>
<organism evidence="3 4">
    <name type="scientific">Pelotomaculum thermopropionicum (strain DSM 13744 / JCM 10971 / SI)</name>
    <dbReference type="NCBI Taxonomy" id="370438"/>
    <lineage>
        <taxon>Bacteria</taxon>
        <taxon>Bacillati</taxon>
        <taxon>Bacillota</taxon>
        <taxon>Clostridia</taxon>
        <taxon>Eubacteriales</taxon>
        <taxon>Desulfotomaculaceae</taxon>
        <taxon>Pelotomaculum</taxon>
    </lineage>
</organism>
<feature type="signal peptide" evidence="1">
    <location>
        <begin position="1"/>
        <end position="27"/>
    </location>
</feature>
<dbReference type="Proteomes" id="UP000006556">
    <property type="component" value="Chromosome"/>
</dbReference>
<dbReference type="PANTHER" id="PTHR33734:SF22">
    <property type="entry name" value="MEMBRANE-BOUND LYTIC MUREIN TRANSGLYCOSYLASE D"/>
    <property type="match status" value="1"/>
</dbReference>